<feature type="compositionally biased region" description="Basic residues" evidence="1">
    <location>
        <begin position="37"/>
        <end position="46"/>
    </location>
</feature>
<organism evidence="2 3">
    <name type="scientific">Exophiala mesophila</name>
    <name type="common">Black yeast-like fungus</name>
    <dbReference type="NCBI Taxonomy" id="212818"/>
    <lineage>
        <taxon>Eukaryota</taxon>
        <taxon>Fungi</taxon>
        <taxon>Dikarya</taxon>
        <taxon>Ascomycota</taxon>
        <taxon>Pezizomycotina</taxon>
        <taxon>Eurotiomycetes</taxon>
        <taxon>Chaetothyriomycetidae</taxon>
        <taxon>Chaetothyriales</taxon>
        <taxon>Herpotrichiellaceae</taxon>
        <taxon>Exophiala</taxon>
    </lineage>
</organism>
<dbReference type="EMBL" id="KN847523">
    <property type="protein sequence ID" value="KIV91290.1"/>
    <property type="molecule type" value="Genomic_DNA"/>
</dbReference>
<dbReference type="GeneID" id="27323690"/>
<dbReference type="RefSeq" id="XP_016222864.1">
    <property type="nucleotide sequence ID" value="XM_016370571.1"/>
</dbReference>
<dbReference type="AlphaFoldDB" id="A0A0D1WQC3"/>
<evidence type="ECO:0000313" key="2">
    <source>
        <dbReference type="EMBL" id="KIV91290.1"/>
    </source>
</evidence>
<protein>
    <submittedName>
        <fullName evidence="2">Uncharacterized protein</fullName>
    </submittedName>
</protein>
<evidence type="ECO:0000313" key="3">
    <source>
        <dbReference type="Proteomes" id="UP000054302"/>
    </source>
</evidence>
<evidence type="ECO:0000256" key="1">
    <source>
        <dbReference type="SAM" id="MobiDB-lite"/>
    </source>
</evidence>
<feature type="compositionally biased region" description="Polar residues" evidence="1">
    <location>
        <begin position="80"/>
        <end position="93"/>
    </location>
</feature>
<accession>A0A0D1WQC3</accession>
<keyword evidence="3" id="KW-1185">Reference proteome</keyword>
<proteinExistence type="predicted"/>
<name>A0A0D1WQC3_EXOME</name>
<dbReference type="VEuPathDB" id="FungiDB:PV10_05845"/>
<feature type="region of interest" description="Disordered" evidence="1">
    <location>
        <begin position="1"/>
        <end position="142"/>
    </location>
</feature>
<gene>
    <name evidence="2" type="ORF">PV10_05845</name>
</gene>
<sequence>MAGKKRPVATGKTSAKHPPVPQSLASLSVNKAAATHTHPHSHHSRPSPKATRVSPDSSGNDPADGRQPFFQGHNLALMSGGQTQGAAIGTSHNIRAHPGPGSRDVSPTPFSSPPLDDWLFPPSAPLLSSPKSHPLALCPPPP</sequence>
<dbReference type="HOGENOM" id="CLU_1815786_0_0_1"/>
<reference evidence="2 3" key="1">
    <citation type="submission" date="2015-01" db="EMBL/GenBank/DDBJ databases">
        <title>The Genome Sequence of Exophiala mesophila CBS40295.</title>
        <authorList>
            <consortium name="The Broad Institute Genomics Platform"/>
            <person name="Cuomo C."/>
            <person name="de Hoog S."/>
            <person name="Gorbushina A."/>
            <person name="Stielow B."/>
            <person name="Teixiera M."/>
            <person name="Abouelleil A."/>
            <person name="Chapman S.B."/>
            <person name="Priest M."/>
            <person name="Young S.K."/>
            <person name="Wortman J."/>
            <person name="Nusbaum C."/>
            <person name="Birren B."/>
        </authorList>
    </citation>
    <scope>NUCLEOTIDE SEQUENCE [LARGE SCALE GENOMIC DNA]</scope>
    <source>
        <strain evidence="2 3">CBS 40295</strain>
    </source>
</reference>
<feature type="compositionally biased region" description="Low complexity" evidence="1">
    <location>
        <begin position="119"/>
        <end position="136"/>
    </location>
</feature>
<dbReference type="Proteomes" id="UP000054302">
    <property type="component" value="Unassembled WGS sequence"/>
</dbReference>